<proteinExistence type="predicted"/>
<dbReference type="EMBL" id="FN667741">
    <property type="protein sequence ID" value="CBJ80503.1"/>
    <property type="molecule type" value="Genomic_DNA"/>
</dbReference>
<evidence type="ECO:0000313" key="2">
    <source>
        <dbReference type="EMBL" id="CBJ80503.1"/>
    </source>
</evidence>
<dbReference type="KEGG" id="xbo:XBJ1_1370"/>
<dbReference type="HOGENOM" id="CLU_2959881_0_0_6"/>
<sequence>MGWDFDAGSLGSIDCEKPRFGGNQKSGPGRSAQFKEGEWEDIDGGCDPECGGCSGRAPF</sequence>
<protein>
    <submittedName>
        <fullName evidence="2">Uncharacterized protein</fullName>
    </submittedName>
</protein>
<name>D3V0C9_XENBS</name>
<accession>D3V0C9</accession>
<dbReference type="Proteomes" id="UP000002045">
    <property type="component" value="Chromosome"/>
</dbReference>
<evidence type="ECO:0000256" key="1">
    <source>
        <dbReference type="SAM" id="MobiDB-lite"/>
    </source>
</evidence>
<feature type="region of interest" description="Disordered" evidence="1">
    <location>
        <begin position="1"/>
        <end position="45"/>
    </location>
</feature>
<evidence type="ECO:0000313" key="3">
    <source>
        <dbReference type="Proteomes" id="UP000002045"/>
    </source>
</evidence>
<dbReference type="AlphaFoldDB" id="D3V0C9"/>
<reference evidence="2" key="1">
    <citation type="journal article" date="2011" name="PLoS ONE">
        <title>The entomopathogenic bacterial endosymbionts xenorhabdus and photorhabdus: convergent lifestyles from divergent genomes.</title>
        <authorList>
            <person name="Chaston J.M."/>
            <person name="Suen G."/>
            <person name="Tucker S.L."/>
            <person name="Andersen A.W."/>
            <person name="Bhasin A."/>
            <person name="Bode E."/>
            <person name="Bode H.B."/>
            <person name="Brachmann A.O."/>
            <person name="Cowles C.E."/>
            <person name="Cowles K.N."/>
            <person name="Darby C."/>
            <person name="de Leon L."/>
            <person name="Drace K."/>
            <person name="Du Z."/>
            <person name="Givaudan A."/>
            <person name="Herbert Tran E.E."/>
            <person name="Jewell K.A."/>
            <person name="Knack J.J."/>
            <person name="Krasomil-Osterfeld K.C."/>
            <person name="Kukor R."/>
            <person name="Lanois A."/>
            <person name="Latreille P."/>
            <person name="Leimgruber N.K."/>
            <person name="Lipke C.M."/>
            <person name="Liu R."/>
            <person name="Lu X."/>
            <person name="Martens E.C."/>
            <person name="Marri P.R."/>
            <person name="Medigue C."/>
            <person name="Menard M.L."/>
            <person name="Miller N.M."/>
            <person name="Morales-Soto N."/>
            <person name="Norton S."/>
            <person name="Ogier J.C."/>
            <person name="Orchard S.S."/>
            <person name="Park D."/>
            <person name="Park Y."/>
            <person name="Qurollo B.A."/>
            <person name="Sugar D.R."/>
            <person name="Richards G.R."/>
            <person name="Rouy Z."/>
            <person name="Slominski B."/>
            <person name="Slominski K."/>
            <person name="Snyder H."/>
            <person name="Tjaden B.C."/>
            <person name="van der Hoeven R."/>
            <person name="Welch R.D."/>
            <person name="Wheeler C."/>
            <person name="Xiang B."/>
            <person name="Barbazuk B."/>
            <person name="Gaudriault S."/>
            <person name="Goodner B."/>
            <person name="Slater S.C."/>
            <person name="Forst S."/>
            <person name="Goldman B.S."/>
            <person name="Goodrich-Blair H."/>
        </authorList>
    </citation>
    <scope>NUCLEOTIDE SEQUENCE [LARGE SCALE GENOMIC DNA]</scope>
    <source>
        <strain evidence="2">SS-2004</strain>
    </source>
</reference>
<gene>
    <name evidence="2" type="ordered locus">XBJ1_1370</name>
</gene>
<organism evidence="2 3">
    <name type="scientific">Xenorhabdus bovienii (strain SS-2004)</name>
    <name type="common">Xenorhabdus nematophila subsp. bovienii</name>
    <dbReference type="NCBI Taxonomy" id="406818"/>
    <lineage>
        <taxon>Bacteria</taxon>
        <taxon>Pseudomonadati</taxon>
        <taxon>Pseudomonadota</taxon>
        <taxon>Gammaproteobacteria</taxon>
        <taxon>Enterobacterales</taxon>
        <taxon>Morganellaceae</taxon>
        <taxon>Xenorhabdus</taxon>
    </lineage>
</organism>